<evidence type="ECO:0000256" key="2">
    <source>
        <dbReference type="ARBA" id="ARBA00023125"/>
    </source>
</evidence>
<dbReference type="InterPro" id="IPR011008">
    <property type="entry name" value="Dimeric_a/b-barrel"/>
</dbReference>
<dbReference type="GO" id="GO:0043200">
    <property type="term" value="P:response to amino acid"/>
    <property type="evidence" value="ECO:0007669"/>
    <property type="project" value="TreeGrafter"/>
</dbReference>
<evidence type="ECO:0000313" key="5">
    <source>
        <dbReference type="EMBL" id="OIQ70684.1"/>
    </source>
</evidence>
<name>A0A1J5PSV9_9ZZZZ</name>
<dbReference type="InterPro" id="IPR036390">
    <property type="entry name" value="WH_DNA-bd_sf"/>
</dbReference>
<dbReference type="PROSITE" id="PS50956">
    <property type="entry name" value="HTH_ASNC_2"/>
    <property type="match status" value="1"/>
</dbReference>
<dbReference type="SUPFAM" id="SSF54909">
    <property type="entry name" value="Dimeric alpha+beta barrel"/>
    <property type="match status" value="1"/>
</dbReference>
<dbReference type="SMART" id="SM00344">
    <property type="entry name" value="HTH_ASNC"/>
    <property type="match status" value="1"/>
</dbReference>
<dbReference type="InterPro" id="IPR000485">
    <property type="entry name" value="AsnC-type_HTH_dom"/>
</dbReference>
<dbReference type="AlphaFoldDB" id="A0A1J5PSV9"/>
<reference evidence="5" key="1">
    <citation type="submission" date="2016-10" db="EMBL/GenBank/DDBJ databases">
        <title>Sequence of Gallionella enrichment culture.</title>
        <authorList>
            <person name="Poehlein A."/>
            <person name="Muehling M."/>
            <person name="Daniel R."/>
        </authorList>
    </citation>
    <scope>NUCLEOTIDE SEQUENCE</scope>
</reference>
<keyword evidence="2" id="KW-0238">DNA-binding</keyword>
<evidence type="ECO:0000256" key="1">
    <source>
        <dbReference type="ARBA" id="ARBA00023015"/>
    </source>
</evidence>
<dbReference type="EMBL" id="MLJW01004082">
    <property type="protein sequence ID" value="OIQ70684.1"/>
    <property type="molecule type" value="Genomic_DNA"/>
</dbReference>
<dbReference type="InterPro" id="IPR019888">
    <property type="entry name" value="Tscrpt_reg_AsnC-like"/>
</dbReference>
<dbReference type="SUPFAM" id="SSF46785">
    <property type="entry name" value="Winged helix' DNA-binding domain"/>
    <property type="match status" value="1"/>
</dbReference>
<feature type="domain" description="HTH asnC-type" evidence="4">
    <location>
        <begin position="4"/>
        <end position="70"/>
    </location>
</feature>
<dbReference type="PANTHER" id="PTHR30154:SF34">
    <property type="entry name" value="TRANSCRIPTIONAL REGULATOR AZLB"/>
    <property type="match status" value="1"/>
</dbReference>
<keyword evidence="1" id="KW-0805">Transcription regulation</keyword>
<comment type="caution">
    <text evidence="5">The sequence shown here is derived from an EMBL/GenBank/DDBJ whole genome shotgun (WGS) entry which is preliminary data.</text>
</comment>
<dbReference type="Gene3D" id="1.10.10.10">
    <property type="entry name" value="Winged helix-like DNA-binding domain superfamily/Winged helix DNA-binding domain"/>
    <property type="match status" value="1"/>
</dbReference>
<dbReference type="InterPro" id="IPR036388">
    <property type="entry name" value="WH-like_DNA-bd_sf"/>
</dbReference>
<proteinExistence type="predicted"/>
<dbReference type="Pfam" id="PF13404">
    <property type="entry name" value="HTH_AsnC-type"/>
    <property type="match status" value="1"/>
</dbReference>
<organism evidence="5">
    <name type="scientific">mine drainage metagenome</name>
    <dbReference type="NCBI Taxonomy" id="410659"/>
    <lineage>
        <taxon>unclassified sequences</taxon>
        <taxon>metagenomes</taxon>
        <taxon>ecological metagenomes</taxon>
    </lineage>
</organism>
<evidence type="ECO:0000256" key="3">
    <source>
        <dbReference type="ARBA" id="ARBA00023163"/>
    </source>
</evidence>
<dbReference type="GO" id="GO:0043565">
    <property type="term" value="F:sequence-specific DNA binding"/>
    <property type="evidence" value="ECO:0007669"/>
    <property type="project" value="InterPro"/>
</dbReference>
<dbReference type="Pfam" id="PF01037">
    <property type="entry name" value="AsnC_trans_reg"/>
    <property type="match status" value="1"/>
</dbReference>
<dbReference type="InterPro" id="IPR019887">
    <property type="entry name" value="Tscrpt_reg_AsnC/Lrp_C"/>
</dbReference>
<protein>
    <submittedName>
        <fullName evidence="5">Leucine-responsive regulatory protein</fullName>
    </submittedName>
</protein>
<gene>
    <name evidence="5" type="primary">lrp_26</name>
    <name evidence="5" type="ORF">GALL_477010</name>
</gene>
<keyword evidence="3" id="KW-0804">Transcription</keyword>
<sequence>MTNMDDTDQRLIAALRRDGRAAVSELAERLGLARATVRARMERLTARGEIAGFTVLTRADVTAAPVRGLMMIGIEGRGAERVAARLAGMPAVQAVHSTNGKWDMIAELGTETLEDLDAALAQIRKLEGVSTSETSLLLTTRRAGRK</sequence>
<dbReference type="Gene3D" id="3.30.70.920">
    <property type="match status" value="1"/>
</dbReference>
<dbReference type="GO" id="GO:0005829">
    <property type="term" value="C:cytosol"/>
    <property type="evidence" value="ECO:0007669"/>
    <property type="project" value="TreeGrafter"/>
</dbReference>
<evidence type="ECO:0000259" key="4">
    <source>
        <dbReference type="PROSITE" id="PS50956"/>
    </source>
</evidence>
<dbReference type="PANTHER" id="PTHR30154">
    <property type="entry name" value="LEUCINE-RESPONSIVE REGULATORY PROTEIN"/>
    <property type="match status" value="1"/>
</dbReference>
<dbReference type="PRINTS" id="PR00033">
    <property type="entry name" value="HTHASNC"/>
</dbReference>
<accession>A0A1J5PSV9</accession>